<keyword evidence="6" id="KW-0472">Membrane</keyword>
<evidence type="ECO:0000313" key="8">
    <source>
        <dbReference type="EMBL" id="GMT31608.1"/>
    </source>
</evidence>
<comment type="caution">
    <text evidence="8">The sequence shown here is derived from an EMBL/GenBank/DDBJ whole genome shotgun (WGS) entry which is preliminary data.</text>
</comment>
<reference evidence="8" key="1">
    <citation type="submission" date="2023-10" db="EMBL/GenBank/DDBJ databases">
        <title>Genome assembly of Pristionchus species.</title>
        <authorList>
            <person name="Yoshida K."/>
            <person name="Sommer R.J."/>
        </authorList>
    </citation>
    <scope>NUCLEOTIDE SEQUENCE</scope>
    <source>
        <strain evidence="8">RS5133</strain>
    </source>
</reference>
<accession>A0AAV5WJJ7</accession>
<evidence type="ECO:0000256" key="2">
    <source>
        <dbReference type="ARBA" id="ARBA00008108"/>
    </source>
</evidence>
<comment type="subcellular location">
    <subcellularLocation>
        <location evidence="1">Membrane</location>
    </subcellularLocation>
</comment>
<feature type="non-terminal residue" evidence="8">
    <location>
        <position position="1"/>
    </location>
</feature>
<name>A0AAV5WJJ7_9BILA</name>
<feature type="compositionally biased region" description="Low complexity" evidence="7">
    <location>
        <begin position="1"/>
        <end position="23"/>
    </location>
</feature>
<feature type="region of interest" description="Disordered" evidence="7">
    <location>
        <begin position="310"/>
        <end position="341"/>
    </location>
</feature>
<protein>
    <submittedName>
        <fullName evidence="8">Uncharacterized protein</fullName>
    </submittedName>
</protein>
<feature type="region of interest" description="Disordered" evidence="7">
    <location>
        <begin position="361"/>
        <end position="433"/>
    </location>
</feature>
<evidence type="ECO:0000256" key="4">
    <source>
        <dbReference type="ARBA" id="ARBA00022989"/>
    </source>
</evidence>
<keyword evidence="5" id="KW-0175">Coiled coil</keyword>
<comment type="similarity">
    <text evidence="2">Belongs to the TEX28 family.</text>
</comment>
<dbReference type="PANTHER" id="PTHR17613">
    <property type="entry name" value="CEREBRAL PROTEIN-11-RELATED"/>
    <property type="match status" value="1"/>
</dbReference>
<evidence type="ECO:0000256" key="6">
    <source>
        <dbReference type="ARBA" id="ARBA00023136"/>
    </source>
</evidence>
<evidence type="ECO:0000256" key="1">
    <source>
        <dbReference type="ARBA" id="ARBA00004370"/>
    </source>
</evidence>
<feature type="compositionally biased region" description="Low complexity" evidence="7">
    <location>
        <begin position="416"/>
        <end position="425"/>
    </location>
</feature>
<dbReference type="InterPro" id="IPR019394">
    <property type="entry name" value="TEX28/TMCC"/>
</dbReference>
<feature type="region of interest" description="Disordered" evidence="7">
    <location>
        <begin position="1"/>
        <end position="150"/>
    </location>
</feature>
<gene>
    <name evidence="8" type="ORF">PFISCL1PPCAC_22905</name>
</gene>
<evidence type="ECO:0000256" key="3">
    <source>
        <dbReference type="ARBA" id="ARBA00022692"/>
    </source>
</evidence>
<sequence length="433" mass="44446">LAAISPHSPLVSSSTSSSRAQSPHRAPRREWMSGAARAQQTGSVPEGAAAPKRNTGGEEDAVVAAPTPERSEDSAGRQRGASSGAISHNGISTTPKKAGGGGGLLSGLRNPMVAYKAGSDGEGSSSARGDGGSSEGGASPSLDDSETRTRLLAKIEGAKQRLLQINYQRESDLDEFFAMSNKVEEAGGKDTPAMARIKQHYDRKNKKSSVQIDEVQKKLASYEARLVDLDGGGSGAAESIRGHHVLSSMEKGIRRTGANLRSMTSTVVSAPLELAQKLKRGTMGYSNDAIEGEMGHSQFYPNALASRSASGLSGAGAGTAASTGSGSGTGAAKQKSSTLPANMRMSPVDLESAAAAAALSMGAPSTSGSGTSSVEWPKRSSQKGHSKAAAAGEPEEDSLARMPPIGAVLAEKKKLQQLQHLQQGQERAAARGE</sequence>
<keyword evidence="9" id="KW-1185">Reference proteome</keyword>
<dbReference type="GO" id="GO:0012505">
    <property type="term" value="C:endomembrane system"/>
    <property type="evidence" value="ECO:0007669"/>
    <property type="project" value="TreeGrafter"/>
</dbReference>
<feature type="non-terminal residue" evidence="8">
    <location>
        <position position="433"/>
    </location>
</feature>
<dbReference type="EMBL" id="BTSY01000006">
    <property type="protein sequence ID" value="GMT31608.1"/>
    <property type="molecule type" value="Genomic_DNA"/>
</dbReference>
<evidence type="ECO:0000256" key="7">
    <source>
        <dbReference type="SAM" id="MobiDB-lite"/>
    </source>
</evidence>
<dbReference type="Pfam" id="PF10267">
    <property type="entry name" value="Tmemb_cc2"/>
    <property type="match status" value="1"/>
</dbReference>
<organism evidence="8 9">
    <name type="scientific">Pristionchus fissidentatus</name>
    <dbReference type="NCBI Taxonomy" id="1538716"/>
    <lineage>
        <taxon>Eukaryota</taxon>
        <taxon>Metazoa</taxon>
        <taxon>Ecdysozoa</taxon>
        <taxon>Nematoda</taxon>
        <taxon>Chromadorea</taxon>
        <taxon>Rhabditida</taxon>
        <taxon>Rhabditina</taxon>
        <taxon>Diplogasteromorpha</taxon>
        <taxon>Diplogasteroidea</taxon>
        <taxon>Neodiplogasteridae</taxon>
        <taxon>Pristionchus</taxon>
    </lineage>
</organism>
<dbReference type="GO" id="GO:0016020">
    <property type="term" value="C:membrane"/>
    <property type="evidence" value="ECO:0007669"/>
    <property type="project" value="UniProtKB-SubCell"/>
</dbReference>
<keyword evidence="3" id="KW-0812">Transmembrane</keyword>
<dbReference type="Proteomes" id="UP001432322">
    <property type="component" value="Unassembled WGS sequence"/>
</dbReference>
<proteinExistence type="inferred from homology"/>
<feature type="compositionally biased region" description="Low complexity" evidence="7">
    <location>
        <begin position="310"/>
        <end position="324"/>
    </location>
</feature>
<keyword evidence="4" id="KW-1133">Transmembrane helix</keyword>
<dbReference type="PANTHER" id="PTHR17613:SF14">
    <property type="entry name" value="DEMENTIN, ISOFORM H"/>
    <property type="match status" value="1"/>
</dbReference>
<feature type="compositionally biased region" description="Polar residues" evidence="7">
    <location>
        <begin position="80"/>
        <end position="95"/>
    </location>
</feature>
<dbReference type="AlphaFoldDB" id="A0AAV5WJJ7"/>
<evidence type="ECO:0000256" key="5">
    <source>
        <dbReference type="ARBA" id="ARBA00023054"/>
    </source>
</evidence>
<evidence type="ECO:0000313" key="9">
    <source>
        <dbReference type="Proteomes" id="UP001432322"/>
    </source>
</evidence>